<dbReference type="AlphaFoldDB" id="A0A1F4SEW1"/>
<dbReference type="InterPro" id="IPR021136">
    <property type="entry name" value="Flagellar_hook_control-like_C"/>
</dbReference>
<gene>
    <name evidence="3" type="ORF">A2310_05990</name>
</gene>
<comment type="caution">
    <text evidence="3">The sequence shown here is derived from an EMBL/GenBank/DDBJ whole genome shotgun (WGS) entry which is preliminary data.</text>
</comment>
<dbReference type="Pfam" id="PF02120">
    <property type="entry name" value="Flg_hook"/>
    <property type="match status" value="1"/>
</dbReference>
<dbReference type="InterPro" id="IPR038610">
    <property type="entry name" value="FliK-like_C_sf"/>
</dbReference>
<feature type="region of interest" description="Disordered" evidence="1">
    <location>
        <begin position="74"/>
        <end position="111"/>
    </location>
</feature>
<reference evidence="3 4" key="1">
    <citation type="journal article" date="2016" name="Nat. Commun.">
        <title>Thousands of microbial genomes shed light on interconnected biogeochemical processes in an aquifer system.</title>
        <authorList>
            <person name="Anantharaman K."/>
            <person name="Brown C.T."/>
            <person name="Hug L.A."/>
            <person name="Sharon I."/>
            <person name="Castelle C.J."/>
            <person name="Probst A.J."/>
            <person name="Thomas B.C."/>
            <person name="Singh A."/>
            <person name="Wilkins M.J."/>
            <person name="Karaoz U."/>
            <person name="Brodie E.L."/>
            <person name="Williams K.H."/>
            <person name="Hubbard S.S."/>
            <person name="Banfield J.F."/>
        </authorList>
    </citation>
    <scope>NUCLEOTIDE SEQUENCE [LARGE SCALE GENOMIC DNA]</scope>
</reference>
<dbReference type="Gene3D" id="3.30.750.140">
    <property type="match status" value="1"/>
</dbReference>
<feature type="compositionally biased region" description="Polar residues" evidence="1">
    <location>
        <begin position="82"/>
        <end position="106"/>
    </location>
</feature>
<evidence type="ECO:0000313" key="4">
    <source>
        <dbReference type="Proteomes" id="UP000178417"/>
    </source>
</evidence>
<dbReference type="STRING" id="1802579.A2310_05990"/>
<proteinExistence type="predicted"/>
<feature type="compositionally biased region" description="Polar residues" evidence="1">
    <location>
        <begin position="1"/>
        <end position="20"/>
    </location>
</feature>
<dbReference type="EMBL" id="MEUB01000064">
    <property type="protein sequence ID" value="OGC18961.1"/>
    <property type="molecule type" value="Genomic_DNA"/>
</dbReference>
<feature type="region of interest" description="Disordered" evidence="1">
    <location>
        <begin position="1"/>
        <end position="27"/>
    </location>
</feature>
<accession>A0A1F4SEW1</accession>
<name>A0A1F4SEW1_UNCSA</name>
<feature type="domain" description="Flagellar hook-length control protein-like C-terminal" evidence="2">
    <location>
        <begin position="166"/>
        <end position="242"/>
    </location>
</feature>
<evidence type="ECO:0000259" key="2">
    <source>
        <dbReference type="Pfam" id="PF02120"/>
    </source>
</evidence>
<evidence type="ECO:0000256" key="1">
    <source>
        <dbReference type="SAM" id="MobiDB-lite"/>
    </source>
</evidence>
<protein>
    <recommendedName>
        <fullName evidence="2">Flagellar hook-length control protein-like C-terminal domain-containing protein</fullName>
    </recommendedName>
</protein>
<organism evidence="3 4">
    <name type="scientific">candidate division WOR-1 bacterium RIFOXYB2_FULL_37_13</name>
    <dbReference type="NCBI Taxonomy" id="1802579"/>
    <lineage>
        <taxon>Bacteria</taxon>
        <taxon>Bacillati</taxon>
        <taxon>Saganbacteria</taxon>
    </lineage>
</organism>
<sequence length="251" mass="28266">MTEVQPVSQTENISTANSNRCADDSFNKELKKAQDGLDNKNKISSKTWHQIESLIGITPLKFNFETNLDADYGSEKSKENYKPNSSQNCQTQDATKQQSRMTQQPEQNDKFETNNLKVIKEILANFMPNPVVPPSFFFGNLETSGTTSNIVSKIDLQLLIDQIAEQAKLVKSQRKVELALMLREEHLGKIDLSFASRNGFVSIQIAASPELNKSLQDSLPELEAALNLAHIKFDQIKIKEVQKYDEHSFAS</sequence>
<dbReference type="Proteomes" id="UP000178417">
    <property type="component" value="Unassembled WGS sequence"/>
</dbReference>
<evidence type="ECO:0000313" key="3">
    <source>
        <dbReference type="EMBL" id="OGC18961.1"/>
    </source>
</evidence>